<dbReference type="InterPro" id="IPR014717">
    <property type="entry name" value="Transl_elong_EF1B/ribsomal_bS6"/>
</dbReference>
<organism evidence="2 3">
    <name type="scientific">Paractinoplanes pyxinae</name>
    <dbReference type="NCBI Taxonomy" id="2997416"/>
    <lineage>
        <taxon>Bacteria</taxon>
        <taxon>Bacillati</taxon>
        <taxon>Actinomycetota</taxon>
        <taxon>Actinomycetes</taxon>
        <taxon>Micromonosporales</taxon>
        <taxon>Micromonosporaceae</taxon>
        <taxon>Paractinoplanes</taxon>
    </lineage>
</organism>
<evidence type="ECO:0000313" key="3">
    <source>
        <dbReference type="Proteomes" id="UP001151002"/>
    </source>
</evidence>
<feature type="coiled-coil region" evidence="1">
    <location>
        <begin position="19"/>
        <end position="46"/>
    </location>
</feature>
<dbReference type="InterPro" id="IPR007445">
    <property type="entry name" value="PilO"/>
</dbReference>
<gene>
    <name evidence="2" type="primary">pilO</name>
    <name evidence="2" type="ORF">OWR29_33090</name>
</gene>
<evidence type="ECO:0000313" key="2">
    <source>
        <dbReference type="EMBL" id="MCY1142856.1"/>
    </source>
</evidence>
<dbReference type="EMBL" id="JAPNTZ010000013">
    <property type="protein sequence ID" value="MCY1142856.1"/>
    <property type="molecule type" value="Genomic_DNA"/>
</dbReference>
<protein>
    <submittedName>
        <fullName evidence="2">Type 4a pilus biogenesis protein PilO</fullName>
    </submittedName>
</protein>
<dbReference type="Proteomes" id="UP001151002">
    <property type="component" value="Unassembled WGS sequence"/>
</dbReference>
<keyword evidence="1" id="KW-0175">Coiled coil</keyword>
<sequence>MILVAAGWLLLISPKFTEASEVQAEADDTSIQLTQLRKEVAALKEQNAKKATYQAQLDTLVTHLPETYGIPAFLRALQDAGAATNVKVSDLSVGSSVASDEVQTAVELPLSLAATGTVPNLSKFITQLQQAQSRAVLIDTVTMSSGDEATANLTLKAFCTTTDVSDSAKRDRTDLCAVG</sequence>
<keyword evidence="3" id="KW-1185">Reference proteome</keyword>
<dbReference type="RefSeq" id="WP_267567314.1">
    <property type="nucleotide sequence ID" value="NZ_JAPNTZ010000013.1"/>
</dbReference>
<name>A0ABT4B8P8_9ACTN</name>
<comment type="caution">
    <text evidence="2">The sequence shown here is derived from an EMBL/GenBank/DDBJ whole genome shotgun (WGS) entry which is preliminary data.</text>
</comment>
<dbReference type="Gene3D" id="3.30.70.60">
    <property type="match status" value="1"/>
</dbReference>
<reference evidence="2" key="1">
    <citation type="submission" date="2022-11" db="EMBL/GenBank/DDBJ databases">
        <authorList>
            <person name="Somphong A."/>
            <person name="Phongsopitanun W."/>
        </authorList>
    </citation>
    <scope>NUCLEOTIDE SEQUENCE</scope>
    <source>
        <strain evidence="2">Pm04-4</strain>
    </source>
</reference>
<dbReference type="Pfam" id="PF04350">
    <property type="entry name" value="PilO"/>
    <property type="match status" value="1"/>
</dbReference>
<proteinExistence type="predicted"/>
<accession>A0ABT4B8P8</accession>
<evidence type="ECO:0000256" key="1">
    <source>
        <dbReference type="SAM" id="Coils"/>
    </source>
</evidence>